<feature type="transmembrane region" description="Helical" evidence="8">
    <location>
        <begin position="158"/>
        <end position="178"/>
    </location>
</feature>
<feature type="domain" description="HAMP" evidence="10">
    <location>
        <begin position="179"/>
        <end position="231"/>
    </location>
</feature>
<keyword evidence="5" id="KW-0808">Transferase</keyword>
<dbReference type="PROSITE" id="PS50885">
    <property type="entry name" value="HAMP"/>
    <property type="match status" value="1"/>
</dbReference>
<organism evidence="11 12">
    <name type="scientific">Methylophaga thiooxydans</name>
    <dbReference type="NCBI Taxonomy" id="392484"/>
    <lineage>
        <taxon>Bacteria</taxon>
        <taxon>Pseudomonadati</taxon>
        <taxon>Pseudomonadota</taxon>
        <taxon>Gammaproteobacteria</taxon>
        <taxon>Thiotrichales</taxon>
        <taxon>Piscirickettsiaceae</taxon>
        <taxon>Methylophaga</taxon>
    </lineage>
</organism>
<dbReference type="PANTHER" id="PTHR24421">
    <property type="entry name" value="NITRATE/NITRITE SENSOR PROTEIN NARX-RELATED"/>
    <property type="match status" value="1"/>
</dbReference>
<feature type="domain" description="Histidine kinase" evidence="9">
    <location>
        <begin position="359"/>
        <end position="448"/>
    </location>
</feature>
<accession>A0A0A0BGM5</accession>
<keyword evidence="8" id="KW-0472">Membrane</keyword>
<gene>
    <name evidence="11" type="ORF">LP43_1545</name>
</gene>
<dbReference type="GO" id="GO:0016020">
    <property type="term" value="C:membrane"/>
    <property type="evidence" value="ECO:0007669"/>
    <property type="project" value="UniProtKB-SubCell"/>
</dbReference>
<dbReference type="AlphaFoldDB" id="A0A0A0BGM5"/>
<evidence type="ECO:0000256" key="7">
    <source>
        <dbReference type="ARBA" id="ARBA00023012"/>
    </source>
</evidence>
<evidence type="ECO:0000313" key="11">
    <source>
        <dbReference type="EMBL" id="KGM07045.1"/>
    </source>
</evidence>
<dbReference type="GO" id="GO:0046983">
    <property type="term" value="F:protein dimerization activity"/>
    <property type="evidence" value="ECO:0007669"/>
    <property type="project" value="InterPro"/>
</dbReference>
<comment type="catalytic activity">
    <reaction evidence="1">
        <text>ATP + protein L-histidine = ADP + protein N-phospho-L-histidine.</text>
        <dbReference type="EC" id="2.7.13.3"/>
    </reaction>
</comment>
<dbReference type="Proteomes" id="UP000029999">
    <property type="component" value="Unassembled WGS sequence"/>
</dbReference>
<dbReference type="Pfam" id="PF07730">
    <property type="entry name" value="HisKA_3"/>
    <property type="match status" value="1"/>
</dbReference>
<evidence type="ECO:0000256" key="5">
    <source>
        <dbReference type="ARBA" id="ARBA00022679"/>
    </source>
</evidence>
<keyword evidence="4" id="KW-0597">Phosphoprotein</keyword>
<evidence type="ECO:0000256" key="1">
    <source>
        <dbReference type="ARBA" id="ARBA00000085"/>
    </source>
</evidence>
<dbReference type="Gene3D" id="1.20.5.1930">
    <property type="match status" value="1"/>
</dbReference>
<dbReference type="GO" id="GO:0000155">
    <property type="term" value="F:phosphorelay sensor kinase activity"/>
    <property type="evidence" value="ECO:0007669"/>
    <property type="project" value="InterPro"/>
</dbReference>
<dbReference type="SUPFAM" id="SSF55874">
    <property type="entry name" value="ATPase domain of HSP90 chaperone/DNA topoisomerase II/histidine kinase"/>
    <property type="match status" value="1"/>
</dbReference>
<sequence>MNLQAQLLARILLIAVICLSTSAWYVLYQTNQQSILEAEQTAKRIERQTRQQLLDMFQRYDFSSPFPDVNLWQGIGGVPGSCTQFLSRTQSRQRSLCNDVIEPEKKYPSWFASFYMQFFTPDQEVRKTVNFNAIKYGTILVSLNTHIETARAWSNLRAVIGVMTVTILALCTLVFFTIGRMLKPAHHIVKGLERMREGELSLRLPAFDIVEWKRTSEAINALVSSQEATLAENQRLALKLMNAQEEEHRYISRELHDEFGQCLAGINAVTTSIAQTAKKECPALLDEVNSISHITAHMMTALRNLLTRLRPADVDDLGLSSSLQQLIRSWNKRSGDQTLYQIHIDNRVDNLPEPLPVNLYRIVQECLTNIAKHARASKADIKLTYAKADEITLIIRDDGIAEADSFTNTMGIGLLGIHERVTALGGQFTLHTEQTGGLVVAIRLPVSNTPFENSNND</sequence>
<dbReference type="InterPro" id="IPR050482">
    <property type="entry name" value="Sensor_HK_TwoCompSys"/>
</dbReference>
<evidence type="ECO:0000256" key="3">
    <source>
        <dbReference type="ARBA" id="ARBA00012438"/>
    </source>
</evidence>
<evidence type="ECO:0000256" key="2">
    <source>
        <dbReference type="ARBA" id="ARBA00004370"/>
    </source>
</evidence>
<keyword evidence="7" id="KW-0902">Two-component regulatory system</keyword>
<dbReference type="InterPro" id="IPR005467">
    <property type="entry name" value="His_kinase_dom"/>
</dbReference>
<keyword evidence="8" id="KW-1133">Transmembrane helix</keyword>
<protein>
    <recommendedName>
        <fullName evidence="3">histidine kinase</fullName>
        <ecNumber evidence="3">2.7.13.3</ecNumber>
    </recommendedName>
</protein>
<reference evidence="11 12" key="1">
    <citation type="submission" date="2014-09" db="EMBL/GenBank/DDBJ databases">
        <authorList>
            <person name="Grob C."/>
            <person name="Taubert M."/>
            <person name="Howat A.M."/>
            <person name="Burns O.J."/>
            <person name="Dixon J.L."/>
            <person name="Chen Y."/>
            <person name="Murrell J.C."/>
        </authorList>
    </citation>
    <scope>NUCLEOTIDE SEQUENCE [LARGE SCALE GENOMIC DNA]</scope>
    <source>
        <strain evidence="11">L4</strain>
    </source>
</reference>
<dbReference type="EC" id="2.7.13.3" evidence="3"/>
<proteinExistence type="predicted"/>
<dbReference type="InterPro" id="IPR011712">
    <property type="entry name" value="Sig_transdc_His_kin_sub3_dim/P"/>
</dbReference>
<comment type="caution">
    <text evidence="11">The sequence shown here is derived from an EMBL/GenBank/DDBJ whole genome shotgun (WGS) entry which is preliminary data.</text>
</comment>
<dbReference type="InterPro" id="IPR003660">
    <property type="entry name" value="HAMP_dom"/>
</dbReference>
<evidence type="ECO:0000313" key="12">
    <source>
        <dbReference type="Proteomes" id="UP000029999"/>
    </source>
</evidence>
<keyword evidence="6" id="KW-0418">Kinase</keyword>
<dbReference type="Pfam" id="PF02518">
    <property type="entry name" value="HATPase_c"/>
    <property type="match status" value="1"/>
</dbReference>
<evidence type="ECO:0000256" key="8">
    <source>
        <dbReference type="SAM" id="Phobius"/>
    </source>
</evidence>
<dbReference type="PANTHER" id="PTHR24421:SF58">
    <property type="entry name" value="SIGNAL TRANSDUCTION HISTIDINE-PROTEIN KINASE_PHOSPHATASE UHPB"/>
    <property type="match status" value="1"/>
</dbReference>
<feature type="transmembrane region" description="Helical" evidence="8">
    <location>
        <begin position="7"/>
        <end position="27"/>
    </location>
</feature>
<dbReference type="Gene3D" id="3.30.565.10">
    <property type="entry name" value="Histidine kinase-like ATPase, C-terminal domain"/>
    <property type="match status" value="1"/>
</dbReference>
<evidence type="ECO:0000256" key="4">
    <source>
        <dbReference type="ARBA" id="ARBA00022553"/>
    </source>
</evidence>
<dbReference type="InterPro" id="IPR003594">
    <property type="entry name" value="HATPase_dom"/>
</dbReference>
<evidence type="ECO:0000259" key="10">
    <source>
        <dbReference type="PROSITE" id="PS50885"/>
    </source>
</evidence>
<dbReference type="EMBL" id="JRQD01000003">
    <property type="protein sequence ID" value="KGM07045.1"/>
    <property type="molecule type" value="Genomic_DNA"/>
</dbReference>
<keyword evidence="8" id="KW-0812">Transmembrane</keyword>
<dbReference type="CDD" id="cd16917">
    <property type="entry name" value="HATPase_UhpB-NarQ-NarX-like"/>
    <property type="match status" value="1"/>
</dbReference>
<evidence type="ECO:0000256" key="6">
    <source>
        <dbReference type="ARBA" id="ARBA00022777"/>
    </source>
</evidence>
<comment type="subcellular location">
    <subcellularLocation>
        <location evidence="2">Membrane</location>
    </subcellularLocation>
</comment>
<dbReference type="RefSeq" id="WP_036313918.1">
    <property type="nucleotide sequence ID" value="NZ_JRQD01000003.1"/>
</dbReference>
<dbReference type="InterPro" id="IPR036890">
    <property type="entry name" value="HATPase_C_sf"/>
</dbReference>
<dbReference type="PROSITE" id="PS50109">
    <property type="entry name" value="HIS_KIN"/>
    <property type="match status" value="1"/>
</dbReference>
<dbReference type="STRING" id="392484.LP43_1545"/>
<name>A0A0A0BGM5_9GAMM</name>
<evidence type="ECO:0000259" key="9">
    <source>
        <dbReference type="PROSITE" id="PS50109"/>
    </source>
</evidence>